<evidence type="ECO:0000256" key="8">
    <source>
        <dbReference type="ARBA" id="ARBA00071654"/>
    </source>
</evidence>
<dbReference type="PANTHER" id="PTHR12213">
    <property type="entry name" value="CORRINOID ADENOSYLTRANSFERASE"/>
    <property type="match status" value="1"/>
</dbReference>
<evidence type="ECO:0000256" key="7">
    <source>
        <dbReference type="ARBA" id="ARBA00056747"/>
    </source>
</evidence>
<dbReference type="GO" id="GO:0005524">
    <property type="term" value="F:ATP binding"/>
    <property type="evidence" value="ECO:0007669"/>
    <property type="project" value="UniProtKB-UniRule"/>
</dbReference>
<accession>A0A2A6BII5</accession>
<sequence length="266" mass="29773">MATRLPAVRLAWAVRQPGGSAPFSASSFSPLLRLSSTSHCLATAPEQQQQSRAFHATLIRMGGFKQNRGTGDSGKSSLFNNERRWKDDITFESVGTIDELSALLGVCRSQCARAEFQLGDVIEALTRIQCCLQDVGAHVATPPESSDRKRKLTSFDSEMVEWINGEIDRFGDQLPPIRQFILSGGGVAASSLQHARAVARRAERTMVPLVRDEQIDPKALKFVNRLSDLLFVLGRYTCMKCEEEELTYLRPTEFTDQRWARTRLHE</sequence>
<dbReference type="SUPFAM" id="SSF89028">
    <property type="entry name" value="Cobalamin adenosyltransferase-like"/>
    <property type="match status" value="1"/>
</dbReference>
<evidence type="ECO:0000256" key="6">
    <source>
        <dbReference type="ARBA" id="ARBA00051988"/>
    </source>
</evidence>
<dbReference type="EnsemblMetazoa" id="PPA24641.1">
    <property type="protein sequence ID" value="PPA24641.1"/>
    <property type="gene ID" value="WBGene00114195"/>
</dbReference>
<name>A0A2A6BII5_PRIPA</name>
<dbReference type="Gene3D" id="1.20.1200.10">
    <property type="entry name" value="Cobalamin adenosyltransferase-like"/>
    <property type="match status" value="1"/>
</dbReference>
<dbReference type="FunFam" id="1.20.1200.10:FF:000001">
    <property type="entry name" value="Cob(I)yrinic acid a,c-diamide adenosyltransferase"/>
    <property type="match status" value="1"/>
</dbReference>
<dbReference type="AlphaFoldDB" id="A0A2A6BII5"/>
<feature type="domain" description="Cobalamin adenosyltransferase-like" evidence="11">
    <location>
        <begin position="70"/>
        <end position="236"/>
    </location>
</feature>
<keyword evidence="5 10" id="KW-0067">ATP-binding</keyword>
<dbReference type="NCBIfam" id="TIGR00636">
    <property type="entry name" value="PduO_Nterm"/>
    <property type="match status" value="1"/>
</dbReference>
<evidence type="ECO:0000256" key="4">
    <source>
        <dbReference type="ARBA" id="ARBA00022741"/>
    </source>
</evidence>
<evidence type="ECO:0000256" key="5">
    <source>
        <dbReference type="ARBA" id="ARBA00022840"/>
    </source>
</evidence>
<dbReference type="Pfam" id="PF01923">
    <property type="entry name" value="Cob_adeno_trans"/>
    <property type="match status" value="1"/>
</dbReference>
<evidence type="ECO:0000313" key="13">
    <source>
        <dbReference type="Proteomes" id="UP000005239"/>
    </source>
</evidence>
<dbReference type="PANTHER" id="PTHR12213:SF0">
    <property type="entry name" value="CORRINOID ADENOSYLTRANSFERASE MMAB"/>
    <property type="match status" value="1"/>
</dbReference>
<keyword evidence="4 10" id="KW-0547">Nucleotide-binding</keyword>
<dbReference type="InterPro" id="IPR029499">
    <property type="entry name" value="PduO-typ"/>
</dbReference>
<evidence type="ECO:0000256" key="9">
    <source>
        <dbReference type="ARBA" id="ARBA00075216"/>
    </source>
</evidence>
<keyword evidence="13" id="KW-1185">Reference proteome</keyword>
<evidence type="ECO:0000256" key="2">
    <source>
        <dbReference type="ARBA" id="ARBA00011233"/>
    </source>
</evidence>
<evidence type="ECO:0000256" key="1">
    <source>
        <dbReference type="ARBA" id="ARBA00007487"/>
    </source>
</evidence>
<evidence type="ECO:0000259" key="11">
    <source>
        <dbReference type="Pfam" id="PF01923"/>
    </source>
</evidence>
<comment type="function">
    <text evidence="7">Converts cob(I)alamin to adenosylcobalamin (adenosylcob(III)alamin), a coenzyme for methylmalonyl-CoA mutase, therefore participates in the final step of the vitamin B12 conversion. Generates adenosylcobalamin (AdoCbl) and directly delivers the cofactor to MUT in a transfer that is stimulated by ATP-binding to MMAB and gated by MMAA.</text>
</comment>
<gene>
    <name evidence="12" type="primary">WBGene00114195</name>
</gene>
<evidence type="ECO:0000313" key="12">
    <source>
        <dbReference type="EnsemblMetazoa" id="PPA24641.1"/>
    </source>
</evidence>
<evidence type="ECO:0000256" key="3">
    <source>
        <dbReference type="ARBA" id="ARBA00022679"/>
    </source>
</evidence>
<proteinExistence type="inferred from homology"/>
<dbReference type="InterPro" id="IPR036451">
    <property type="entry name" value="CblAdoTrfase-like_sf"/>
</dbReference>
<protein>
    <recommendedName>
        <fullName evidence="8">Corrinoid adenosyltransferase MMAB</fullName>
    </recommendedName>
    <alternativeName>
        <fullName evidence="9">ATP:co(I)rrinoid adenosyltransferase MMAB</fullName>
    </alternativeName>
</protein>
<dbReference type="InterPro" id="IPR016030">
    <property type="entry name" value="CblAdoTrfase-like"/>
</dbReference>
<dbReference type="GO" id="GO:0008817">
    <property type="term" value="F:corrinoid adenosyltransferase activity"/>
    <property type="evidence" value="ECO:0000318"/>
    <property type="project" value="GO_Central"/>
</dbReference>
<accession>A0A8R1YID0</accession>
<comment type="subunit">
    <text evidence="2">Homotrimer.</text>
</comment>
<evidence type="ECO:0000256" key="10">
    <source>
        <dbReference type="RuleBase" id="RU366026"/>
    </source>
</evidence>
<reference evidence="13" key="1">
    <citation type="journal article" date="2008" name="Nat. Genet.">
        <title>The Pristionchus pacificus genome provides a unique perspective on nematode lifestyle and parasitism.</title>
        <authorList>
            <person name="Dieterich C."/>
            <person name="Clifton S.W."/>
            <person name="Schuster L.N."/>
            <person name="Chinwalla A."/>
            <person name="Delehaunty K."/>
            <person name="Dinkelacker I."/>
            <person name="Fulton L."/>
            <person name="Fulton R."/>
            <person name="Godfrey J."/>
            <person name="Minx P."/>
            <person name="Mitreva M."/>
            <person name="Roeseler W."/>
            <person name="Tian H."/>
            <person name="Witte H."/>
            <person name="Yang S.P."/>
            <person name="Wilson R.K."/>
            <person name="Sommer R.J."/>
        </authorList>
    </citation>
    <scope>NUCLEOTIDE SEQUENCE [LARGE SCALE GENOMIC DNA]</scope>
    <source>
        <strain evidence="13">PS312</strain>
    </source>
</reference>
<organism evidence="12 13">
    <name type="scientific">Pristionchus pacificus</name>
    <name type="common">Parasitic nematode worm</name>
    <dbReference type="NCBI Taxonomy" id="54126"/>
    <lineage>
        <taxon>Eukaryota</taxon>
        <taxon>Metazoa</taxon>
        <taxon>Ecdysozoa</taxon>
        <taxon>Nematoda</taxon>
        <taxon>Chromadorea</taxon>
        <taxon>Rhabditida</taxon>
        <taxon>Rhabditina</taxon>
        <taxon>Diplogasteromorpha</taxon>
        <taxon>Diplogasteroidea</taxon>
        <taxon>Neodiplogasteridae</taxon>
        <taxon>Pristionchus</taxon>
    </lineage>
</organism>
<dbReference type="GO" id="GO:0009235">
    <property type="term" value="P:cobalamin metabolic process"/>
    <property type="evidence" value="ECO:0007669"/>
    <property type="project" value="UniProtKB-ARBA"/>
</dbReference>
<reference evidence="12" key="2">
    <citation type="submission" date="2022-06" db="UniProtKB">
        <authorList>
            <consortium name="EnsemblMetazoa"/>
        </authorList>
    </citation>
    <scope>IDENTIFICATION</scope>
    <source>
        <strain evidence="12">PS312</strain>
    </source>
</reference>
<dbReference type="OrthoDB" id="549173at2759"/>
<comment type="similarity">
    <text evidence="1 10">Belongs to the Cob(I)alamin adenosyltransferase family.</text>
</comment>
<comment type="catalytic activity">
    <reaction evidence="6">
        <text>cob(I)alamin-[corrinoid adenosyltransferase] + ATP = apo-[corrinoid adenosyltransferase] + adenosylcob(III)alamin + triphosphate</text>
        <dbReference type="Rhea" id="RHEA:56796"/>
        <dbReference type="Rhea" id="RHEA-COMP:14743"/>
        <dbReference type="Rhea" id="RHEA-COMP:14744"/>
        <dbReference type="ChEBI" id="CHEBI:18036"/>
        <dbReference type="ChEBI" id="CHEBI:18408"/>
        <dbReference type="ChEBI" id="CHEBI:30616"/>
        <dbReference type="ChEBI" id="CHEBI:60488"/>
        <dbReference type="ChEBI" id="CHEBI:83228"/>
    </reaction>
    <physiologicalReaction direction="left-to-right" evidence="6">
        <dbReference type="Rhea" id="RHEA:56797"/>
    </physiologicalReaction>
</comment>
<keyword evidence="3 10" id="KW-0808">Transferase</keyword>
<dbReference type="Proteomes" id="UP000005239">
    <property type="component" value="Unassembled WGS sequence"/>
</dbReference>